<keyword evidence="1" id="KW-0175">Coiled coil</keyword>
<gene>
    <name evidence="4" type="ORF">RJ639_011483</name>
</gene>
<feature type="coiled-coil region" evidence="1">
    <location>
        <begin position="355"/>
        <end position="396"/>
    </location>
</feature>
<reference evidence="4" key="1">
    <citation type="submission" date="2022-12" db="EMBL/GenBank/DDBJ databases">
        <title>Draft genome assemblies for two species of Escallonia (Escalloniales).</title>
        <authorList>
            <person name="Chanderbali A."/>
            <person name="Dervinis C."/>
            <person name="Anghel I."/>
            <person name="Soltis D."/>
            <person name="Soltis P."/>
            <person name="Zapata F."/>
        </authorList>
    </citation>
    <scope>NUCLEOTIDE SEQUENCE</scope>
    <source>
        <strain evidence="4">UCBG64.0493</strain>
        <tissue evidence="4">Leaf</tissue>
    </source>
</reference>
<feature type="region of interest" description="Disordered" evidence="2">
    <location>
        <begin position="224"/>
        <end position="252"/>
    </location>
</feature>
<evidence type="ECO:0000256" key="1">
    <source>
        <dbReference type="SAM" id="Coils"/>
    </source>
</evidence>
<evidence type="ECO:0000313" key="4">
    <source>
        <dbReference type="EMBL" id="KAK3009913.1"/>
    </source>
</evidence>
<protein>
    <recommendedName>
        <fullName evidence="3">Transposase (putative) gypsy type domain-containing protein</fullName>
    </recommendedName>
</protein>
<sequence length="438" mass="48776">MSSTSSSSSSSTSTSSTENIVESESESSSPQIGTSTPRIRVESFTLQASTSIPRRDALGNVKDEAEEKFDEDTWFTLVEKRNKMSKESIVELLEEFPLPPPFSARVPTLQEPANYGTDLETRVYEGQIRSGYRFPMHPFAIAFFNYYKMAPGQLVPNGWRKLVGLIYLVQTSWYPVTVNDFMRLYLEVCFIKNVVKVWHGTISITELERSKGVLNPTKVGTPDIYSSSGQVKASKGKRKEAAGEGSSPTIKRSRLPVPPTLPLVVEDLPADKDPIFRPRWTIKRGDFGMLSSHILVPHLAHGVLPSNKAIMKNQPHEAFAMAHVQATYNAYYYSSQMQSRFAMAMNVAGDAETEKRAAVGNADKLSKEVDDLKVENTELLAKVNCLEKRCEKLKKAEADVGNKAIQAFLDGITKKNDYGNALKTDFRSSSKASRRPKI</sequence>
<comment type="caution">
    <text evidence="4">The sequence shown here is derived from an EMBL/GenBank/DDBJ whole genome shotgun (WGS) entry which is preliminary data.</text>
</comment>
<proteinExistence type="predicted"/>
<feature type="region of interest" description="Disordered" evidence="2">
    <location>
        <begin position="1"/>
        <end position="47"/>
    </location>
</feature>
<feature type="compositionally biased region" description="Low complexity" evidence="2">
    <location>
        <begin position="1"/>
        <end position="29"/>
    </location>
</feature>
<accession>A0AA89APZ6</accession>
<evidence type="ECO:0000256" key="2">
    <source>
        <dbReference type="SAM" id="MobiDB-lite"/>
    </source>
</evidence>
<dbReference type="InterPro" id="IPR007321">
    <property type="entry name" value="Transposase_28"/>
</dbReference>
<dbReference type="Proteomes" id="UP001188597">
    <property type="component" value="Unassembled WGS sequence"/>
</dbReference>
<keyword evidence="5" id="KW-1185">Reference proteome</keyword>
<feature type="domain" description="Transposase (putative) gypsy type" evidence="3">
    <location>
        <begin position="128"/>
        <end position="185"/>
    </location>
</feature>
<evidence type="ECO:0000313" key="5">
    <source>
        <dbReference type="Proteomes" id="UP001188597"/>
    </source>
</evidence>
<dbReference type="EMBL" id="JAVXUP010001595">
    <property type="protein sequence ID" value="KAK3009913.1"/>
    <property type="molecule type" value="Genomic_DNA"/>
</dbReference>
<name>A0AA89APZ6_9ASTE</name>
<evidence type="ECO:0000259" key="3">
    <source>
        <dbReference type="Pfam" id="PF04195"/>
    </source>
</evidence>
<dbReference type="Pfam" id="PF04195">
    <property type="entry name" value="Transposase_28"/>
    <property type="match status" value="1"/>
</dbReference>
<dbReference type="AlphaFoldDB" id="A0AA89APZ6"/>
<organism evidence="4 5">
    <name type="scientific">Escallonia herrerae</name>
    <dbReference type="NCBI Taxonomy" id="1293975"/>
    <lineage>
        <taxon>Eukaryota</taxon>
        <taxon>Viridiplantae</taxon>
        <taxon>Streptophyta</taxon>
        <taxon>Embryophyta</taxon>
        <taxon>Tracheophyta</taxon>
        <taxon>Spermatophyta</taxon>
        <taxon>Magnoliopsida</taxon>
        <taxon>eudicotyledons</taxon>
        <taxon>Gunneridae</taxon>
        <taxon>Pentapetalae</taxon>
        <taxon>asterids</taxon>
        <taxon>campanulids</taxon>
        <taxon>Escalloniales</taxon>
        <taxon>Escalloniaceae</taxon>
        <taxon>Escallonia</taxon>
    </lineage>
</organism>